<dbReference type="GO" id="GO:0005783">
    <property type="term" value="C:endoplasmic reticulum"/>
    <property type="evidence" value="ECO:0007669"/>
    <property type="project" value="TreeGrafter"/>
</dbReference>
<feature type="transmembrane region" description="Helical" evidence="10">
    <location>
        <begin position="241"/>
        <end position="261"/>
    </location>
</feature>
<evidence type="ECO:0000256" key="9">
    <source>
        <dbReference type="ARBA" id="ARBA00048048"/>
    </source>
</evidence>
<dbReference type="GO" id="GO:0005794">
    <property type="term" value="C:Golgi apparatus"/>
    <property type="evidence" value="ECO:0007669"/>
    <property type="project" value="TreeGrafter"/>
</dbReference>
<evidence type="ECO:0000313" key="13">
    <source>
        <dbReference type="Proteomes" id="UP001220324"/>
    </source>
</evidence>
<dbReference type="GO" id="GO:0006612">
    <property type="term" value="P:protein targeting to membrane"/>
    <property type="evidence" value="ECO:0007669"/>
    <property type="project" value="TreeGrafter"/>
</dbReference>
<evidence type="ECO:0000256" key="3">
    <source>
        <dbReference type="ARBA" id="ARBA00022692"/>
    </source>
</evidence>
<dbReference type="GO" id="GO:0019706">
    <property type="term" value="F:protein-cysteine S-palmitoyltransferase activity"/>
    <property type="evidence" value="ECO:0007669"/>
    <property type="project" value="UniProtKB-EC"/>
</dbReference>
<comment type="similarity">
    <text evidence="10">Belongs to the DHHC palmitoyltransferase family.</text>
</comment>
<feature type="transmembrane region" description="Helical" evidence="10">
    <location>
        <begin position="174"/>
        <end position="196"/>
    </location>
</feature>
<organism evidence="12 13">
    <name type="scientific">Penicillium frequentans</name>
    <dbReference type="NCBI Taxonomy" id="3151616"/>
    <lineage>
        <taxon>Eukaryota</taxon>
        <taxon>Fungi</taxon>
        <taxon>Dikarya</taxon>
        <taxon>Ascomycota</taxon>
        <taxon>Pezizomycotina</taxon>
        <taxon>Eurotiomycetes</taxon>
        <taxon>Eurotiomycetidae</taxon>
        <taxon>Eurotiales</taxon>
        <taxon>Aspergillaceae</taxon>
        <taxon>Penicillium</taxon>
    </lineage>
</organism>
<dbReference type="PROSITE" id="PS50216">
    <property type="entry name" value="DHHC"/>
    <property type="match status" value="1"/>
</dbReference>
<keyword evidence="8 10" id="KW-0012">Acyltransferase</keyword>
<keyword evidence="2 10" id="KW-0808">Transferase</keyword>
<evidence type="ECO:0000256" key="4">
    <source>
        <dbReference type="ARBA" id="ARBA00022989"/>
    </source>
</evidence>
<dbReference type="PANTHER" id="PTHR22883">
    <property type="entry name" value="ZINC FINGER DHHC DOMAIN CONTAINING PROTEIN"/>
    <property type="match status" value="1"/>
</dbReference>
<evidence type="ECO:0000256" key="8">
    <source>
        <dbReference type="ARBA" id="ARBA00023315"/>
    </source>
</evidence>
<feature type="transmembrane region" description="Helical" evidence="10">
    <location>
        <begin position="78"/>
        <end position="98"/>
    </location>
</feature>
<keyword evidence="6" id="KW-0564">Palmitate</keyword>
<evidence type="ECO:0000313" key="12">
    <source>
        <dbReference type="EMBL" id="KAJ5525534.1"/>
    </source>
</evidence>
<protein>
    <recommendedName>
        <fullName evidence="10">Palmitoyltransferase</fullName>
        <ecNumber evidence="10">2.3.1.225</ecNumber>
    </recommendedName>
</protein>
<evidence type="ECO:0000256" key="5">
    <source>
        <dbReference type="ARBA" id="ARBA00023136"/>
    </source>
</evidence>
<dbReference type="PANTHER" id="PTHR22883:SF480">
    <property type="entry name" value="PALMITOYLTRANSFERASE SWF1"/>
    <property type="match status" value="1"/>
</dbReference>
<dbReference type="GO" id="GO:0016020">
    <property type="term" value="C:membrane"/>
    <property type="evidence" value="ECO:0007669"/>
    <property type="project" value="UniProtKB-SubCell"/>
</dbReference>
<accession>A0AAD6CL86</accession>
<evidence type="ECO:0000256" key="2">
    <source>
        <dbReference type="ARBA" id="ARBA00022679"/>
    </source>
</evidence>
<evidence type="ECO:0000256" key="6">
    <source>
        <dbReference type="ARBA" id="ARBA00023139"/>
    </source>
</evidence>
<proteinExistence type="inferred from homology"/>
<evidence type="ECO:0000256" key="10">
    <source>
        <dbReference type="RuleBase" id="RU079119"/>
    </source>
</evidence>
<gene>
    <name evidence="12" type="ORF">N7494_012184</name>
</gene>
<keyword evidence="13" id="KW-1185">Reference proteome</keyword>
<dbReference type="InterPro" id="IPR039859">
    <property type="entry name" value="PFA4/ZDH16/20/ERF2-like"/>
</dbReference>
<dbReference type="EMBL" id="JAQIZZ010000008">
    <property type="protein sequence ID" value="KAJ5525534.1"/>
    <property type="molecule type" value="Genomic_DNA"/>
</dbReference>
<feature type="domain" description="Palmitoyltransferase DHHC" evidence="11">
    <location>
        <begin position="144"/>
        <end position="272"/>
    </location>
</feature>
<feature type="transmembrane region" description="Helical" evidence="10">
    <location>
        <begin position="6"/>
        <end position="24"/>
    </location>
</feature>
<evidence type="ECO:0000259" key="11">
    <source>
        <dbReference type="Pfam" id="PF01529"/>
    </source>
</evidence>
<evidence type="ECO:0000256" key="1">
    <source>
        <dbReference type="ARBA" id="ARBA00004141"/>
    </source>
</evidence>
<sequence>MGVIRIIALTVLGISVLVFITLFGRLPAFRKTPIAFLHRVVWVHIPNGVAFLDSHLFGGHIVRVWNRSGSYMWNENHPVILIFFVGLLAIGEAVFLPPAWPRMSGAHKPWVPVVVTLPYLLLYKCVTTKSFITSENHDQEMKRYPKHCNICKGCVARHDHHCVWLMNCVGANNYVYFMSLLLSLTILLVYGTFIGYQLLCQTLETRVTVEGKAAMKGWTMYFHIWALVITADYKIGTVTLLMLMTAPLAAAFLIYHSYLVWAGTTTNESAKWSDLKDDVEDGFVFKAKRTQIENAPPYTDFGDEPWPVQSDQILVTDEDPPMEGFILEGDSNRVHYNRTGEVPIDSRWRLVQSMNELDNIYDIGFWDNFKDAMGMPDSNLRNFRYWDFQTPLNGA</sequence>
<dbReference type="InterPro" id="IPR001594">
    <property type="entry name" value="Palmitoyltrfase_DHHC"/>
</dbReference>
<dbReference type="Pfam" id="PF01529">
    <property type="entry name" value="DHHC"/>
    <property type="match status" value="1"/>
</dbReference>
<feature type="transmembrane region" description="Helical" evidence="10">
    <location>
        <begin position="36"/>
        <end position="58"/>
    </location>
</feature>
<comment type="caution">
    <text evidence="12">The sequence shown here is derived from an EMBL/GenBank/DDBJ whole genome shotgun (WGS) entry which is preliminary data.</text>
</comment>
<keyword evidence="5 10" id="KW-0472">Membrane</keyword>
<comment type="catalytic activity">
    <reaction evidence="9 10">
        <text>L-cysteinyl-[protein] + hexadecanoyl-CoA = S-hexadecanoyl-L-cysteinyl-[protein] + CoA</text>
        <dbReference type="Rhea" id="RHEA:36683"/>
        <dbReference type="Rhea" id="RHEA-COMP:10131"/>
        <dbReference type="Rhea" id="RHEA-COMP:11032"/>
        <dbReference type="ChEBI" id="CHEBI:29950"/>
        <dbReference type="ChEBI" id="CHEBI:57287"/>
        <dbReference type="ChEBI" id="CHEBI:57379"/>
        <dbReference type="ChEBI" id="CHEBI:74151"/>
        <dbReference type="EC" id="2.3.1.225"/>
    </reaction>
</comment>
<name>A0AAD6CL86_9EURO</name>
<feature type="transmembrane region" description="Helical" evidence="10">
    <location>
        <begin position="110"/>
        <end position="132"/>
    </location>
</feature>
<evidence type="ECO:0000256" key="7">
    <source>
        <dbReference type="ARBA" id="ARBA00023288"/>
    </source>
</evidence>
<keyword evidence="3 10" id="KW-0812">Transmembrane</keyword>
<comment type="subcellular location">
    <subcellularLocation>
        <location evidence="1">Membrane</location>
        <topology evidence="1">Multi-pass membrane protein</topology>
    </subcellularLocation>
</comment>
<keyword evidence="4 10" id="KW-1133">Transmembrane helix</keyword>
<keyword evidence="7" id="KW-0449">Lipoprotein</keyword>
<dbReference type="AlphaFoldDB" id="A0AAD6CL86"/>
<comment type="domain">
    <text evidence="10">The DHHC domain is required for palmitoyltransferase activity.</text>
</comment>
<dbReference type="Proteomes" id="UP001220324">
    <property type="component" value="Unassembled WGS sequence"/>
</dbReference>
<reference evidence="12 13" key="1">
    <citation type="journal article" date="2023" name="IMA Fungus">
        <title>Comparative genomic study of the Penicillium genus elucidates a diverse pangenome and 15 lateral gene transfer events.</title>
        <authorList>
            <person name="Petersen C."/>
            <person name="Sorensen T."/>
            <person name="Nielsen M.R."/>
            <person name="Sondergaard T.E."/>
            <person name="Sorensen J.L."/>
            <person name="Fitzpatrick D.A."/>
            <person name="Frisvad J.C."/>
            <person name="Nielsen K.L."/>
        </authorList>
    </citation>
    <scope>NUCLEOTIDE SEQUENCE [LARGE SCALE GENOMIC DNA]</scope>
    <source>
        <strain evidence="12 13">IBT 35679</strain>
    </source>
</reference>
<dbReference type="EC" id="2.3.1.225" evidence="10"/>